<proteinExistence type="predicted"/>
<dbReference type="AlphaFoldDB" id="A0A7S3VLK8"/>
<sequence>MSDFITRRALDDVEANLREKKEGKRKGFHIGVAVDGSEMSERAAHIAASLIQPKRGDKYTVFHISDSTKTHLPRHLTPQHLKHYYEDMAAHDKLGLRSEWVCREKSKGSTCKTLVQLVDERDLDLLVIGNFGRKGEKLDVLGSVSDYTLRMCRSSLCIVRSTGSRFDKQAKILFASDGSHAANLAFVLTLHYFRRPLDIVDVMFVATKDPMRENEWAEMYRRYMEAHQVPGNVEVKQINRTLDTTVQSTILEASRDVDILVVGVSGYSQKKMGSVSEFLSVHASCTTIVVKDALDILGPPIVTNAHRFQE</sequence>
<gene>
    <name evidence="2" type="ORF">DTER00134_LOCUS6593</name>
</gene>
<protein>
    <recommendedName>
        <fullName evidence="1">UspA domain-containing protein</fullName>
    </recommendedName>
</protein>
<dbReference type="Gene3D" id="3.40.50.12370">
    <property type="match status" value="2"/>
</dbReference>
<dbReference type="InterPro" id="IPR006016">
    <property type="entry name" value="UspA"/>
</dbReference>
<evidence type="ECO:0000259" key="1">
    <source>
        <dbReference type="Pfam" id="PF00582"/>
    </source>
</evidence>
<accession>A0A7S3VLK8</accession>
<reference evidence="2" key="1">
    <citation type="submission" date="2021-01" db="EMBL/GenBank/DDBJ databases">
        <authorList>
            <person name="Corre E."/>
            <person name="Pelletier E."/>
            <person name="Niang G."/>
            <person name="Scheremetjew M."/>
            <person name="Finn R."/>
            <person name="Kale V."/>
            <person name="Holt S."/>
            <person name="Cochrane G."/>
            <person name="Meng A."/>
            <person name="Brown T."/>
            <person name="Cohen L."/>
        </authorList>
    </citation>
    <scope>NUCLEOTIDE SEQUENCE</scope>
    <source>
        <strain evidence="2">CCMP1320</strain>
    </source>
</reference>
<dbReference type="CDD" id="cd00293">
    <property type="entry name" value="USP-like"/>
    <property type="match status" value="1"/>
</dbReference>
<feature type="domain" description="UspA" evidence="1">
    <location>
        <begin position="171"/>
        <end position="291"/>
    </location>
</feature>
<dbReference type="PANTHER" id="PTHR31964">
    <property type="entry name" value="ADENINE NUCLEOTIDE ALPHA HYDROLASES-LIKE SUPERFAMILY PROTEIN"/>
    <property type="match status" value="1"/>
</dbReference>
<organism evidence="2">
    <name type="scientific">Dunaliella tertiolecta</name>
    <name type="common">Green alga</name>
    <dbReference type="NCBI Taxonomy" id="3047"/>
    <lineage>
        <taxon>Eukaryota</taxon>
        <taxon>Viridiplantae</taxon>
        <taxon>Chlorophyta</taxon>
        <taxon>core chlorophytes</taxon>
        <taxon>Chlorophyceae</taxon>
        <taxon>CS clade</taxon>
        <taxon>Chlamydomonadales</taxon>
        <taxon>Dunaliellaceae</taxon>
        <taxon>Dunaliella</taxon>
    </lineage>
</organism>
<feature type="domain" description="UspA" evidence="1">
    <location>
        <begin position="29"/>
        <end position="160"/>
    </location>
</feature>
<dbReference type="InterPro" id="IPR006015">
    <property type="entry name" value="Universal_stress_UspA"/>
</dbReference>
<dbReference type="PRINTS" id="PR01438">
    <property type="entry name" value="UNVRSLSTRESS"/>
</dbReference>
<name>A0A7S3VLK8_DUNTE</name>
<dbReference type="SUPFAM" id="SSF52402">
    <property type="entry name" value="Adenine nucleotide alpha hydrolases-like"/>
    <property type="match status" value="2"/>
</dbReference>
<dbReference type="PANTHER" id="PTHR31964:SF113">
    <property type="entry name" value="USPA DOMAIN-CONTAINING PROTEIN"/>
    <property type="match status" value="1"/>
</dbReference>
<dbReference type="EMBL" id="HBIP01011706">
    <property type="protein sequence ID" value="CAE0491520.1"/>
    <property type="molecule type" value="Transcribed_RNA"/>
</dbReference>
<dbReference type="Pfam" id="PF00582">
    <property type="entry name" value="Usp"/>
    <property type="match status" value="2"/>
</dbReference>
<evidence type="ECO:0000313" key="2">
    <source>
        <dbReference type="EMBL" id="CAE0491520.1"/>
    </source>
</evidence>